<evidence type="ECO:0000256" key="1">
    <source>
        <dbReference type="ARBA" id="ARBA00022741"/>
    </source>
</evidence>
<dbReference type="GO" id="GO:0005525">
    <property type="term" value="F:GTP binding"/>
    <property type="evidence" value="ECO:0007669"/>
    <property type="project" value="InterPro"/>
</dbReference>
<dbReference type="PROSITE" id="PS51420">
    <property type="entry name" value="RHO"/>
    <property type="match status" value="1"/>
</dbReference>
<dbReference type="InterPro" id="IPR027417">
    <property type="entry name" value="P-loop_NTPase"/>
</dbReference>
<dbReference type="Gene3D" id="3.40.50.300">
    <property type="entry name" value="P-loop containing nucleotide triphosphate hydrolases"/>
    <property type="match status" value="1"/>
</dbReference>
<dbReference type="InterPro" id="IPR001806">
    <property type="entry name" value="Small_GTPase"/>
</dbReference>
<dbReference type="CDD" id="cd00154">
    <property type="entry name" value="Rab"/>
    <property type="match status" value="1"/>
</dbReference>
<dbReference type="NCBIfam" id="TIGR00231">
    <property type="entry name" value="small_GTP"/>
    <property type="match status" value="1"/>
</dbReference>
<dbReference type="PROSITE" id="PS51421">
    <property type="entry name" value="RAS"/>
    <property type="match status" value="1"/>
</dbReference>
<name>A0AAD2D682_EUPCR</name>
<keyword evidence="3" id="KW-1185">Reference proteome</keyword>
<protein>
    <submittedName>
        <fullName evidence="2">Uncharacterized protein</fullName>
    </submittedName>
</protein>
<dbReference type="SMART" id="SM00174">
    <property type="entry name" value="RHO"/>
    <property type="match status" value="1"/>
</dbReference>
<organism evidence="2 3">
    <name type="scientific">Euplotes crassus</name>
    <dbReference type="NCBI Taxonomy" id="5936"/>
    <lineage>
        <taxon>Eukaryota</taxon>
        <taxon>Sar</taxon>
        <taxon>Alveolata</taxon>
        <taxon>Ciliophora</taxon>
        <taxon>Intramacronucleata</taxon>
        <taxon>Spirotrichea</taxon>
        <taxon>Hypotrichia</taxon>
        <taxon>Euplotida</taxon>
        <taxon>Euplotidae</taxon>
        <taxon>Moneuplotes</taxon>
    </lineage>
</organism>
<dbReference type="FunFam" id="3.40.50.300:FF:001447">
    <property type="entry name" value="Ras-related protein Rab-1B"/>
    <property type="match status" value="1"/>
</dbReference>
<evidence type="ECO:0000313" key="2">
    <source>
        <dbReference type="EMBL" id="CAI2381158.1"/>
    </source>
</evidence>
<dbReference type="SMART" id="SM00173">
    <property type="entry name" value="RAS"/>
    <property type="match status" value="1"/>
</dbReference>
<dbReference type="Proteomes" id="UP001295684">
    <property type="component" value="Unassembled WGS sequence"/>
</dbReference>
<comment type="caution">
    <text evidence="2">The sequence shown here is derived from an EMBL/GenBank/DDBJ whole genome shotgun (WGS) entry which is preliminary data.</text>
</comment>
<dbReference type="EMBL" id="CAMPGE010023191">
    <property type="protein sequence ID" value="CAI2381158.1"/>
    <property type="molecule type" value="Genomic_DNA"/>
</dbReference>
<dbReference type="SUPFAM" id="SSF52540">
    <property type="entry name" value="P-loop containing nucleoside triphosphate hydrolases"/>
    <property type="match status" value="1"/>
</dbReference>
<dbReference type="PANTHER" id="PTHR47978">
    <property type="match status" value="1"/>
</dbReference>
<evidence type="ECO:0000313" key="3">
    <source>
        <dbReference type="Proteomes" id="UP001295684"/>
    </source>
</evidence>
<sequence>MESCNPIGLKTLLVGDRTVGKYSLMVRYCLGEFRSRRSITVGVDFMTKEVEMNQEVVKLQVWNTMRKEGLERGVYSWYYPRTRGVVLMYDITNRDSFDNLNEWIEHLNTTCKEPISMILCGTKSDLEDSRQVSTEEGKELANTLGVTFFEISSKDNQNIDELFTAMILLTQDTSGYTSYEGADEASCVSISLKKDTKEAKFSKCF</sequence>
<accession>A0AAD2D682</accession>
<keyword evidence="1" id="KW-0547">Nucleotide-binding</keyword>
<dbReference type="SMART" id="SM00175">
    <property type="entry name" value="RAB"/>
    <property type="match status" value="1"/>
</dbReference>
<dbReference type="Pfam" id="PF00071">
    <property type="entry name" value="Ras"/>
    <property type="match status" value="1"/>
</dbReference>
<dbReference type="InterPro" id="IPR005225">
    <property type="entry name" value="Small_GTP-bd"/>
</dbReference>
<dbReference type="AlphaFoldDB" id="A0AAD2D682"/>
<proteinExistence type="predicted"/>
<dbReference type="PROSITE" id="PS51419">
    <property type="entry name" value="RAB"/>
    <property type="match status" value="1"/>
</dbReference>
<dbReference type="PRINTS" id="PR00449">
    <property type="entry name" value="RASTRNSFRMNG"/>
</dbReference>
<reference evidence="2" key="1">
    <citation type="submission" date="2023-07" db="EMBL/GenBank/DDBJ databases">
        <authorList>
            <consortium name="AG Swart"/>
            <person name="Singh M."/>
            <person name="Singh A."/>
            <person name="Seah K."/>
            <person name="Emmerich C."/>
        </authorList>
    </citation>
    <scope>NUCLEOTIDE SEQUENCE</scope>
    <source>
        <strain evidence="2">DP1</strain>
    </source>
</reference>
<dbReference type="GO" id="GO:0003924">
    <property type="term" value="F:GTPase activity"/>
    <property type="evidence" value="ECO:0007669"/>
    <property type="project" value="InterPro"/>
</dbReference>
<dbReference type="SMART" id="SM00176">
    <property type="entry name" value="RAN"/>
    <property type="match status" value="1"/>
</dbReference>
<gene>
    <name evidence="2" type="ORF">ECRASSUSDP1_LOCUS22605</name>
</gene>